<keyword evidence="3" id="KW-1185">Reference proteome</keyword>
<evidence type="ECO:0000313" key="3">
    <source>
        <dbReference type="Proteomes" id="UP000183940"/>
    </source>
</evidence>
<dbReference type="NCBIfam" id="NF041384">
    <property type="entry name" value="YHS_seleno_dom"/>
    <property type="match status" value="1"/>
</dbReference>
<gene>
    <name evidence="2" type="ORF">BI308_01540</name>
</gene>
<dbReference type="PROSITE" id="PS51257">
    <property type="entry name" value="PROKAR_LIPOPROTEIN"/>
    <property type="match status" value="1"/>
</dbReference>
<organism evidence="2 3">
    <name type="scientific">Roseofilum reptotaenium AO1-A</name>
    <dbReference type="NCBI Taxonomy" id="1925591"/>
    <lineage>
        <taxon>Bacteria</taxon>
        <taxon>Bacillati</taxon>
        <taxon>Cyanobacteriota</taxon>
        <taxon>Cyanophyceae</taxon>
        <taxon>Desertifilales</taxon>
        <taxon>Desertifilaceae</taxon>
        <taxon>Roseofilum</taxon>
    </lineage>
</organism>
<evidence type="ECO:0000259" key="1">
    <source>
        <dbReference type="Pfam" id="PF04945"/>
    </source>
</evidence>
<dbReference type="STRING" id="1925591.BI308_01540"/>
<dbReference type="InterPro" id="IPR007029">
    <property type="entry name" value="YHS_dom"/>
</dbReference>
<dbReference type="AlphaFoldDB" id="A0A1L9QX29"/>
<dbReference type="Proteomes" id="UP000183940">
    <property type="component" value="Unassembled WGS sequence"/>
</dbReference>
<comment type="caution">
    <text evidence="2">The sequence shown here is derived from an EMBL/GenBank/DDBJ whole genome shotgun (WGS) entry which is preliminary data.</text>
</comment>
<evidence type="ECO:0000313" key="2">
    <source>
        <dbReference type="EMBL" id="OJJ27199.1"/>
    </source>
</evidence>
<name>A0A1L9QX29_9CYAN</name>
<protein>
    <submittedName>
        <fullName evidence="2">YHS domain-containing protein</fullName>
    </submittedName>
</protein>
<proteinExistence type="predicted"/>
<sequence>MFPKYLLMATLSLPVLVFVGCTSNSNQHQTENQTISVTESPSDRQEDFSLNLDEQGRALKGYDPVTYFTEGKPVQGKAEFSLDWNGATWYFSSAEHRERFAANPDQFAPANGGYCTFGVVLAKKFDGDPKVWSLHENRLYVFLNEEVKTKFFQDTVGNFKKVSKNWPEIAPKAPEEL</sequence>
<dbReference type="Pfam" id="PF04945">
    <property type="entry name" value="YHS"/>
    <property type="match status" value="1"/>
</dbReference>
<accession>A0A1L9QX29</accession>
<feature type="domain" description="YHS" evidence="1">
    <location>
        <begin position="65"/>
        <end position="110"/>
    </location>
</feature>
<dbReference type="EMBL" id="MLAW01000002">
    <property type="protein sequence ID" value="OJJ27199.1"/>
    <property type="molecule type" value="Genomic_DNA"/>
</dbReference>
<reference evidence="2" key="1">
    <citation type="submission" date="2016-10" db="EMBL/GenBank/DDBJ databases">
        <title>CRISPR-Cas defence system in Roseofilum reptotaenium: evidence of a bacteriophage-cyanobacterium arms race in the coral black band disease.</title>
        <authorList>
            <person name="Buerger P."/>
            <person name="Wood-Charlson E.M."/>
            <person name="Weynberg K.D."/>
            <person name="Willis B."/>
            <person name="Van Oppen M.J."/>
        </authorList>
    </citation>
    <scope>NUCLEOTIDE SEQUENCE [LARGE SCALE GENOMIC DNA]</scope>
    <source>
        <strain evidence="2">AO1-A</strain>
    </source>
</reference>